<dbReference type="FunFam" id="3.40.50.720:FF:000084">
    <property type="entry name" value="Short-chain dehydrogenase reductase"/>
    <property type="match status" value="1"/>
</dbReference>
<dbReference type="InterPro" id="IPR052178">
    <property type="entry name" value="Sec_Metab_Biosynth_SDR"/>
</dbReference>
<dbReference type="PANTHER" id="PTHR43618">
    <property type="entry name" value="7-ALPHA-HYDROXYSTEROID DEHYDROGENASE"/>
    <property type="match status" value="1"/>
</dbReference>
<comment type="similarity">
    <text evidence="1">Belongs to the short-chain dehydrogenases/reductases (SDR) family.</text>
</comment>
<gene>
    <name evidence="4" type="ORF">NJ75_01397</name>
</gene>
<protein>
    <submittedName>
        <fullName evidence="4">Short-chain dehydrogenase/reductase SDR</fullName>
    </submittedName>
</protein>
<dbReference type="SUPFAM" id="SSF51735">
    <property type="entry name" value="NAD(P)-binding Rossmann-fold domains"/>
    <property type="match status" value="1"/>
</dbReference>
<dbReference type="InterPro" id="IPR002347">
    <property type="entry name" value="SDR_fam"/>
</dbReference>
<dbReference type="STRING" id="48936.NJ75_01397"/>
<sequence>MPSAWLSLAAIDAIAPSSAGEGDTTRETGAQGNDNMDFSKLFSLEGRIAVVTGGSRGIGEMIAEGFLAAGCERVYITARKAAVVEETASRLGDRCIALPGDISNVAGIEQLAADLAGRENKLDILVNNAGAAWGADFEDFPEVGWDKVMDLNVKTPFFLTQKLHGLLKAAASKEQPAKVINIASVDGLRLNAWETYSYQASKAAVIQLTKRMAARLIRDQIVASCICPGAFPSEMNKAAAKNPEASAKGIPSRRIGTIEDMAGGAIFLASRAGDYVVGTPLPIDGGIVNGWIPENAVDPSGH</sequence>
<proteinExistence type="inferred from homology"/>
<comment type="caution">
    <text evidence="4">The sequence shown here is derived from an EMBL/GenBank/DDBJ whole genome shotgun (WGS) entry which is preliminary data.</text>
</comment>
<accession>A0A0B8ZYS0</accession>
<keyword evidence="2" id="KW-0521">NADP</keyword>
<dbReference type="Gene3D" id="3.40.50.720">
    <property type="entry name" value="NAD(P)-binding Rossmann-like Domain"/>
    <property type="match status" value="1"/>
</dbReference>
<evidence type="ECO:0000313" key="5">
    <source>
        <dbReference type="Proteomes" id="UP000031338"/>
    </source>
</evidence>
<organism evidence="4 5">
    <name type="scientific">Novosphingobium subterraneum</name>
    <dbReference type="NCBI Taxonomy" id="48936"/>
    <lineage>
        <taxon>Bacteria</taxon>
        <taxon>Pseudomonadati</taxon>
        <taxon>Pseudomonadota</taxon>
        <taxon>Alphaproteobacteria</taxon>
        <taxon>Sphingomonadales</taxon>
        <taxon>Sphingomonadaceae</taxon>
        <taxon>Novosphingobium</taxon>
    </lineage>
</organism>
<dbReference type="EMBL" id="JRVC01000005">
    <property type="protein sequence ID" value="KHS48208.1"/>
    <property type="molecule type" value="Genomic_DNA"/>
</dbReference>
<reference evidence="4 5" key="1">
    <citation type="submission" date="2014-10" db="EMBL/GenBank/DDBJ databases">
        <title>Draft genome sequence of Novosphingobium subterraneum DSM 12447.</title>
        <authorList>
            <person name="Gan H.M."/>
            <person name="Gan H.Y."/>
            <person name="Savka M.A."/>
        </authorList>
    </citation>
    <scope>NUCLEOTIDE SEQUENCE [LARGE SCALE GENOMIC DNA]</scope>
    <source>
        <strain evidence="4 5">DSM 12447</strain>
    </source>
</reference>
<dbReference type="GO" id="GO:0008709">
    <property type="term" value="F:cholate 7-alpha-dehydrogenase (NAD+) activity"/>
    <property type="evidence" value="ECO:0007669"/>
    <property type="project" value="TreeGrafter"/>
</dbReference>
<name>A0A0B8ZYS0_9SPHN</name>
<dbReference type="Pfam" id="PF13561">
    <property type="entry name" value="adh_short_C2"/>
    <property type="match status" value="1"/>
</dbReference>
<dbReference type="PANTHER" id="PTHR43618:SF8">
    <property type="entry name" value="7ALPHA-HYDROXYSTEROID DEHYDROGENASE"/>
    <property type="match status" value="1"/>
</dbReference>
<dbReference type="PRINTS" id="PR00081">
    <property type="entry name" value="GDHRDH"/>
</dbReference>
<keyword evidence="5" id="KW-1185">Reference proteome</keyword>
<evidence type="ECO:0000313" key="4">
    <source>
        <dbReference type="EMBL" id="KHS48208.1"/>
    </source>
</evidence>
<evidence type="ECO:0000256" key="1">
    <source>
        <dbReference type="ARBA" id="ARBA00006484"/>
    </source>
</evidence>
<evidence type="ECO:0000256" key="3">
    <source>
        <dbReference type="ARBA" id="ARBA00023002"/>
    </source>
</evidence>
<dbReference type="PATRIC" id="fig|48936.3.peg.1399"/>
<dbReference type="PRINTS" id="PR00080">
    <property type="entry name" value="SDRFAMILY"/>
</dbReference>
<keyword evidence="3" id="KW-0560">Oxidoreductase</keyword>
<dbReference type="GO" id="GO:0005829">
    <property type="term" value="C:cytosol"/>
    <property type="evidence" value="ECO:0007669"/>
    <property type="project" value="TreeGrafter"/>
</dbReference>
<evidence type="ECO:0000256" key="2">
    <source>
        <dbReference type="ARBA" id="ARBA00022857"/>
    </source>
</evidence>
<dbReference type="Proteomes" id="UP000031338">
    <property type="component" value="Unassembled WGS sequence"/>
</dbReference>
<dbReference type="AlphaFoldDB" id="A0A0B8ZYS0"/>
<dbReference type="InterPro" id="IPR036291">
    <property type="entry name" value="NAD(P)-bd_dom_sf"/>
</dbReference>